<organism evidence="4 5">
    <name type="scientific">Pararhodobacter aggregans</name>
    <dbReference type="NCBI Taxonomy" id="404875"/>
    <lineage>
        <taxon>Bacteria</taxon>
        <taxon>Pseudomonadati</taxon>
        <taxon>Pseudomonadota</taxon>
        <taxon>Alphaproteobacteria</taxon>
        <taxon>Rhodobacterales</taxon>
        <taxon>Paracoccaceae</taxon>
        <taxon>Pararhodobacter</taxon>
    </lineage>
</organism>
<comment type="caution">
    <text evidence="4">The sequence shown here is derived from an EMBL/GenBank/DDBJ whole genome shotgun (WGS) entry which is preliminary data.</text>
</comment>
<dbReference type="InterPro" id="IPR002347">
    <property type="entry name" value="SDR_fam"/>
</dbReference>
<proteinExistence type="inferred from homology"/>
<dbReference type="PRINTS" id="PR00080">
    <property type="entry name" value="SDRFAMILY"/>
</dbReference>
<keyword evidence="5" id="KW-1185">Reference proteome</keyword>
<evidence type="ECO:0000313" key="4">
    <source>
        <dbReference type="EMBL" id="PVE48557.1"/>
    </source>
</evidence>
<dbReference type="RefSeq" id="WP_107750555.1">
    <property type="nucleotide sequence ID" value="NZ_QBKF01000002.1"/>
</dbReference>
<dbReference type="PANTHER" id="PTHR43477:SF1">
    <property type="entry name" value="DIHYDROANTICAPSIN 7-DEHYDROGENASE"/>
    <property type="match status" value="1"/>
</dbReference>
<dbReference type="InterPro" id="IPR051122">
    <property type="entry name" value="SDR_DHRS6-like"/>
</dbReference>
<comment type="similarity">
    <text evidence="1 3">Belongs to the short-chain dehydrogenases/reductases (SDR) family.</text>
</comment>
<keyword evidence="2" id="KW-0560">Oxidoreductase</keyword>
<dbReference type="EMBL" id="QDDR01000002">
    <property type="protein sequence ID" value="PVE48557.1"/>
    <property type="molecule type" value="Genomic_DNA"/>
</dbReference>
<dbReference type="PANTHER" id="PTHR43477">
    <property type="entry name" value="DIHYDROANTICAPSIN 7-DEHYDROGENASE"/>
    <property type="match status" value="1"/>
</dbReference>
<dbReference type="Pfam" id="PF00106">
    <property type="entry name" value="adh_short"/>
    <property type="match status" value="1"/>
</dbReference>
<protein>
    <submittedName>
        <fullName evidence="4">3-ketoacyl-ACP reductase</fullName>
    </submittedName>
</protein>
<dbReference type="GO" id="GO:0016491">
    <property type="term" value="F:oxidoreductase activity"/>
    <property type="evidence" value="ECO:0007669"/>
    <property type="project" value="UniProtKB-KW"/>
</dbReference>
<accession>A0A2T7UV07</accession>
<name>A0A2T7UV07_9RHOB</name>
<sequence length="256" mass="26666">MRVIVTGAASGIGRAIAERLLADGHQVVALDLRPVGLPGAECHALDQGDPASIDRVLSAIAGPLDGLVNSAGLPPRPGNEAQLLRVNLLGLKHLTEAVLDRLTPGGAVVTIASRAGHAWRENLTQARAALALGWHDDVAGFCAREGIDALRAYALSKEALILWTRQSAAPLIARDLRMNALCPAAVETPLLEDFARLQSAESIARNAARTARRGRVADIAPVAAFLLSPESGWIKGEALALDGGLSAMAECEALGL</sequence>
<evidence type="ECO:0000256" key="2">
    <source>
        <dbReference type="ARBA" id="ARBA00023002"/>
    </source>
</evidence>
<dbReference type="InterPro" id="IPR036291">
    <property type="entry name" value="NAD(P)-bd_dom_sf"/>
</dbReference>
<dbReference type="AlphaFoldDB" id="A0A2T7UV07"/>
<dbReference type="Pfam" id="PF13561">
    <property type="entry name" value="adh_short_C2"/>
    <property type="match status" value="1"/>
</dbReference>
<reference evidence="4 5" key="1">
    <citation type="journal article" date="2011" name="Syst. Appl. Microbiol.">
        <title>Defluviimonas denitrificans gen. nov., sp. nov., and Pararhodobacter aggregans gen. nov., sp. nov., non-phototrophic Rhodobacteraceae from the biofilter of a marine aquaculture.</title>
        <authorList>
            <person name="Foesel B.U."/>
            <person name="Drake H.L."/>
            <person name="Schramm A."/>
        </authorList>
    </citation>
    <scope>NUCLEOTIDE SEQUENCE [LARGE SCALE GENOMIC DNA]</scope>
    <source>
        <strain evidence="4 5">D1-19</strain>
    </source>
</reference>
<evidence type="ECO:0000313" key="5">
    <source>
        <dbReference type="Proteomes" id="UP000244810"/>
    </source>
</evidence>
<evidence type="ECO:0000256" key="1">
    <source>
        <dbReference type="ARBA" id="ARBA00006484"/>
    </source>
</evidence>
<dbReference type="Gene3D" id="3.40.50.720">
    <property type="entry name" value="NAD(P)-binding Rossmann-like Domain"/>
    <property type="match status" value="1"/>
</dbReference>
<dbReference type="OrthoDB" id="9809287at2"/>
<gene>
    <name evidence="4" type="ORF">DDE23_05750</name>
</gene>
<dbReference type="SUPFAM" id="SSF51735">
    <property type="entry name" value="NAD(P)-binding Rossmann-fold domains"/>
    <property type="match status" value="1"/>
</dbReference>
<dbReference type="Proteomes" id="UP000244810">
    <property type="component" value="Unassembled WGS sequence"/>
</dbReference>
<evidence type="ECO:0000256" key="3">
    <source>
        <dbReference type="RuleBase" id="RU000363"/>
    </source>
</evidence>
<dbReference type="PRINTS" id="PR00081">
    <property type="entry name" value="GDHRDH"/>
</dbReference>